<reference evidence="1" key="1">
    <citation type="submission" date="2018-02" db="EMBL/GenBank/DDBJ databases">
        <title>The genomes of Aspergillus section Nigri reveals drivers in fungal speciation.</title>
        <authorList>
            <consortium name="DOE Joint Genome Institute"/>
            <person name="Vesth T.C."/>
            <person name="Nybo J."/>
            <person name="Theobald S."/>
            <person name="Brandl J."/>
            <person name="Frisvad J.C."/>
            <person name="Nielsen K.F."/>
            <person name="Lyhne E.K."/>
            <person name="Kogle M.E."/>
            <person name="Kuo A."/>
            <person name="Riley R."/>
            <person name="Clum A."/>
            <person name="Nolan M."/>
            <person name="Lipzen A."/>
            <person name="Salamov A."/>
            <person name="Henrissat B."/>
            <person name="Wiebenga A."/>
            <person name="De vries R.P."/>
            <person name="Grigoriev I.V."/>
            <person name="Mortensen U.H."/>
            <person name="Andersen M.R."/>
            <person name="Baker S.E."/>
        </authorList>
    </citation>
    <scope>NUCLEOTIDE SEQUENCE</scope>
    <source>
        <strain evidence="1">CBS 121060</strain>
    </source>
</reference>
<evidence type="ECO:0000313" key="2">
    <source>
        <dbReference type="Proteomes" id="UP000249661"/>
    </source>
</evidence>
<protein>
    <submittedName>
        <fullName evidence="1">Uncharacterized protein</fullName>
    </submittedName>
</protein>
<organism evidence="1 2">
    <name type="scientific">Aspergillus aculeatinus CBS 121060</name>
    <dbReference type="NCBI Taxonomy" id="1448322"/>
    <lineage>
        <taxon>Eukaryota</taxon>
        <taxon>Fungi</taxon>
        <taxon>Dikarya</taxon>
        <taxon>Ascomycota</taxon>
        <taxon>Pezizomycotina</taxon>
        <taxon>Eurotiomycetes</taxon>
        <taxon>Eurotiomycetidae</taxon>
        <taxon>Eurotiales</taxon>
        <taxon>Aspergillaceae</taxon>
        <taxon>Aspergillus</taxon>
        <taxon>Aspergillus subgen. Circumdati</taxon>
    </lineage>
</organism>
<evidence type="ECO:0000313" key="1">
    <source>
        <dbReference type="EMBL" id="RAH70444.1"/>
    </source>
</evidence>
<name>A0ACD1H9V5_9EURO</name>
<keyword evidence="2" id="KW-1185">Reference proteome</keyword>
<proteinExistence type="predicted"/>
<sequence>MGHIARIHNKNAEQHQRPGLLSSSIRTANVRLRLGVLVSRFGSRGRRRRRRHRNGRGGFGRRRRRDLTETTFGSRRSRRSRGRGSRGSRGGSSRGGSGGLPLHFHTPLPLKNHLGPELGLAASRGSFAHRIGQDLHPSVLVGCAVSVEINHFAVAEANTEPFLHEHITFLFLSKRRLATATTPGGGLFLHQRRSVINQLDCLRKVDRGTWLTGGLVVGGQFGSLKLKEATTPVLCHRHQQKPHLVHLKGDLPGSHHPAVTKIPRNYEQRRSPPHAFPECRHSCSWAYPPPSHP</sequence>
<dbReference type="Proteomes" id="UP000249661">
    <property type="component" value="Unassembled WGS sequence"/>
</dbReference>
<accession>A0ACD1H9V5</accession>
<dbReference type="EMBL" id="KZ824954">
    <property type="protein sequence ID" value="RAH70444.1"/>
    <property type="molecule type" value="Genomic_DNA"/>
</dbReference>
<gene>
    <name evidence="1" type="ORF">BO66DRAFT_81488</name>
</gene>